<accession>A0AAQ1P906</accession>
<evidence type="ECO:0000313" key="1">
    <source>
        <dbReference type="EMBL" id="SPO62064.1"/>
    </source>
</evidence>
<gene>
    <name evidence="1" type="ORF">JV551A3_V1_1640140</name>
</gene>
<reference evidence="1 2" key="1">
    <citation type="submission" date="2018-02" db="EMBL/GenBank/DDBJ databases">
        <authorList>
            <person name="Dubost A."/>
        </authorList>
    </citation>
    <scope>NUCLEOTIDE SEQUENCE [LARGE SCALE GENOMIC DNA]</scope>
    <source>
        <strain evidence="2">JV551A3</strain>
    </source>
</reference>
<dbReference type="RefSeq" id="WP_133971305.1">
    <property type="nucleotide sequence ID" value="NZ_OPYN01000164.1"/>
</dbReference>
<evidence type="ECO:0000313" key="2">
    <source>
        <dbReference type="Proteomes" id="UP000294335"/>
    </source>
</evidence>
<sequence>MKPFLIIGGYGAVGTAVVKALRTFQPALSLVIAGRNLKKAQAAAAAWGNAIGVTVDTNRSDLGLPSGLALSGIALLTNDLSTFPAKYAVNAGIPYTSIATQLVHLAPKLAVQIGGSRQSASLLQDTSFAGTLVLTALQILNGFSHVDTIKIGAVMDDQDLGGPASQSDVVNFGDRAPGFLVDAQTWIQPDNTQEIRTFQLLDGTAYEGVSFPSFDVPELAAKSSARAIRLDFVLAETPGRRLSGRPSVEIVYEISGTLIDGEIATVTAQLSHPEGQIVLTGIGVAVGIEALLGLRTDCPPQPGLYLPSTLIDAAHMVLRLKQAGAELRAQLTGEKGARALTL</sequence>
<comment type="caution">
    <text evidence="1">The sequence shown here is derived from an EMBL/GenBank/DDBJ whole genome shotgun (WGS) entry which is preliminary data.</text>
</comment>
<organism evidence="1 2">
    <name type="scientific">Pseudomonas inefficax</name>
    <dbReference type="NCBI Taxonomy" id="2078786"/>
    <lineage>
        <taxon>Bacteria</taxon>
        <taxon>Pseudomonadati</taxon>
        <taxon>Pseudomonadota</taxon>
        <taxon>Gammaproteobacteria</taxon>
        <taxon>Pseudomonadales</taxon>
        <taxon>Pseudomonadaceae</taxon>
        <taxon>Pseudomonas</taxon>
    </lineage>
</organism>
<dbReference type="AlphaFoldDB" id="A0AAQ1P906"/>
<dbReference type="Gene3D" id="3.40.50.720">
    <property type="entry name" value="NAD(P)-binding Rossmann-like Domain"/>
    <property type="match status" value="1"/>
</dbReference>
<dbReference type="Proteomes" id="UP000294335">
    <property type="component" value="Unassembled WGS sequence"/>
</dbReference>
<name>A0AAQ1P906_9PSED</name>
<dbReference type="InterPro" id="IPR036291">
    <property type="entry name" value="NAD(P)-bd_dom_sf"/>
</dbReference>
<dbReference type="EMBL" id="OPYN01000164">
    <property type="protein sequence ID" value="SPO62064.1"/>
    <property type="molecule type" value="Genomic_DNA"/>
</dbReference>
<dbReference type="SUPFAM" id="SSF51735">
    <property type="entry name" value="NAD(P)-binding Rossmann-fold domains"/>
    <property type="match status" value="1"/>
</dbReference>
<protein>
    <submittedName>
        <fullName evidence="1">Saccharopine dehydrogenase</fullName>
    </submittedName>
</protein>
<keyword evidence="2" id="KW-1185">Reference proteome</keyword>
<proteinExistence type="predicted"/>